<evidence type="ECO:0000256" key="1">
    <source>
        <dbReference type="SAM" id="MobiDB-lite"/>
    </source>
</evidence>
<evidence type="ECO:0000313" key="3">
    <source>
        <dbReference type="Proteomes" id="UP000481861"/>
    </source>
</evidence>
<reference evidence="2 3" key="1">
    <citation type="submission" date="2020-01" db="EMBL/GenBank/DDBJ databases">
        <authorList>
            <consortium name="DOE Joint Genome Institute"/>
            <person name="Haridas S."/>
            <person name="Albert R."/>
            <person name="Binder M."/>
            <person name="Bloem J."/>
            <person name="Labutti K."/>
            <person name="Salamov A."/>
            <person name="Andreopoulos B."/>
            <person name="Baker S.E."/>
            <person name="Barry K."/>
            <person name="Bills G."/>
            <person name="Bluhm B.H."/>
            <person name="Cannon C."/>
            <person name="Castanera R."/>
            <person name="Culley D.E."/>
            <person name="Daum C."/>
            <person name="Ezra D."/>
            <person name="Gonzalez J.B."/>
            <person name="Henrissat B."/>
            <person name="Kuo A."/>
            <person name="Liang C."/>
            <person name="Lipzen A."/>
            <person name="Lutzoni F."/>
            <person name="Magnuson J."/>
            <person name="Mondo S."/>
            <person name="Nolan M."/>
            <person name="Ohm R."/>
            <person name="Pangilinan J."/>
            <person name="Park H.-J.H."/>
            <person name="Ramirez L."/>
            <person name="Alfaro M."/>
            <person name="Sun H."/>
            <person name="Tritt A."/>
            <person name="Yoshinaga Y."/>
            <person name="Zwiers L.-H.L."/>
            <person name="Turgeon B.G."/>
            <person name="Goodwin S.B."/>
            <person name="Spatafora J.W."/>
            <person name="Crous P.W."/>
            <person name="Grigoriev I.V."/>
        </authorList>
    </citation>
    <scope>NUCLEOTIDE SEQUENCE [LARGE SCALE GENOMIC DNA]</scope>
    <source>
        <strain evidence="2 3">CBS 611.86</strain>
    </source>
</reference>
<proteinExistence type="predicted"/>
<feature type="region of interest" description="Disordered" evidence="1">
    <location>
        <begin position="67"/>
        <end position="113"/>
    </location>
</feature>
<name>A0A7C8IEA5_9PLEO</name>
<protein>
    <submittedName>
        <fullName evidence="2">Uncharacterized protein</fullName>
    </submittedName>
</protein>
<sequence length="306" mass="31479">MTALSPASSVCPKECVPKLCTDDATISGATLHLTYFCPQSSTAGGTVFITVTKTETFTPTVTTVITTIAGPGGSSTAPSQPGDSKSTSAPATVSKSTSAPTIVSKKKDDDEEWTTTTIRSTITITKTLYSKSRSSTDASTTPSQSDNTSKQSTTSLAQPSTPLTNSTTTPPPTSAFPSLTLTRDHNTTSGIFYSAPPFLNSTTVSVLPTGHVYGHVKLPARAPTPYEAAHEAHAKHPGVGFSPFVQAVHIDSTTYMSLDARRETTHAGYPGAVTQSMGKGGAAGGQAARGGGLALFLSVMAAVLMV</sequence>
<feature type="compositionally biased region" description="Polar residues" evidence="1">
    <location>
        <begin position="129"/>
        <end position="158"/>
    </location>
</feature>
<dbReference type="AlphaFoldDB" id="A0A7C8IEA5"/>
<keyword evidence="3" id="KW-1185">Reference proteome</keyword>
<feature type="region of interest" description="Disordered" evidence="1">
    <location>
        <begin position="129"/>
        <end position="181"/>
    </location>
</feature>
<comment type="caution">
    <text evidence="2">The sequence shown here is derived from an EMBL/GenBank/DDBJ whole genome shotgun (WGS) entry which is preliminary data.</text>
</comment>
<dbReference type="EMBL" id="JAADJZ010000010">
    <property type="protein sequence ID" value="KAF2871990.1"/>
    <property type="molecule type" value="Genomic_DNA"/>
</dbReference>
<gene>
    <name evidence="2" type="ORF">BDV95DRAFT_30490</name>
</gene>
<feature type="compositionally biased region" description="Polar residues" evidence="1">
    <location>
        <begin position="74"/>
        <end position="101"/>
    </location>
</feature>
<accession>A0A7C8IEA5</accession>
<organism evidence="2 3">
    <name type="scientific">Massariosphaeria phaeospora</name>
    <dbReference type="NCBI Taxonomy" id="100035"/>
    <lineage>
        <taxon>Eukaryota</taxon>
        <taxon>Fungi</taxon>
        <taxon>Dikarya</taxon>
        <taxon>Ascomycota</taxon>
        <taxon>Pezizomycotina</taxon>
        <taxon>Dothideomycetes</taxon>
        <taxon>Pleosporomycetidae</taxon>
        <taxon>Pleosporales</taxon>
        <taxon>Pleosporales incertae sedis</taxon>
        <taxon>Massariosphaeria</taxon>
    </lineage>
</organism>
<evidence type="ECO:0000313" key="2">
    <source>
        <dbReference type="EMBL" id="KAF2871990.1"/>
    </source>
</evidence>
<dbReference type="Proteomes" id="UP000481861">
    <property type="component" value="Unassembled WGS sequence"/>
</dbReference>
<feature type="compositionally biased region" description="Low complexity" evidence="1">
    <location>
        <begin position="159"/>
        <end position="168"/>
    </location>
</feature>